<dbReference type="SUPFAM" id="SSF52047">
    <property type="entry name" value="RNI-like"/>
    <property type="match status" value="1"/>
</dbReference>
<dbReference type="SUPFAM" id="SSF81383">
    <property type="entry name" value="F-box domain"/>
    <property type="match status" value="1"/>
</dbReference>
<gene>
    <name evidence="1" type="ORF">ODALV1_LOCUS11403</name>
</gene>
<dbReference type="InterPro" id="IPR032675">
    <property type="entry name" value="LRR_dom_sf"/>
</dbReference>
<name>A0ABP1QNV3_9HEXA</name>
<dbReference type="EMBL" id="CAXLJM020000034">
    <property type="protein sequence ID" value="CAL8103281.1"/>
    <property type="molecule type" value="Genomic_DNA"/>
</dbReference>
<proteinExistence type="predicted"/>
<dbReference type="Proteomes" id="UP001642540">
    <property type="component" value="Unassembled WGS sequence"/>
</dbReference>
<dbReference type="Gene3D" id="3.80.10.10">
    <property type="entry name" value="Ribonuclease Inhibitor"/>
    <property type="match status" value="1"/>
</dbReference>
<accession>A0ABP1QNV3</accession>
<sequence length="546" mass="63261">MEVCRSTSINPLLIDDVVETVFEHLKFADLKRARLVCHVWYRNVTKLLPKKSRSLLFGDGKKQFETFLKLTQSSFYPLPHRKITLQSSILSLNRSQSLETFFTSSSSFLHSLYITYQDESHLVTGSNNISFTTEYDNYLFPTLTELPSLKHFHYEEIPSGDYYPLGKNRTCLKGHVLFDKLLRASQNLERLDLILQDTDIYKTEQHFLSLVNCSKIFGTLRFLRTLMLKLPLQDYHFELLERAGLLNVVNIQLRFQNEQCSATSPLKFLGNYASSLRTLSTNIWMRGFSDRKIASEEDLIFPCLPKLENLEISQWRSFIGSGLPFHFSYKSSFPHLTRLTLQSHSWERCWDAFFPQKEVCHTLQELKLPKILENQKKIIPKIAATFPELKKLDVTVIPSSVDVLSDVFCYLWRLEELSVNFLHGRSNNVGEGNGGGRTSMCIDWVMTGIPEAICRKIYSEDQIPHVKVDLLETGYSLTSLKYLKTLHLKNLSSVNYGIPQFTDITGYLAMLKLKRLRTLHIWRSQMSDECISALDKNYKLFLHPNF</sequence>
<organism evidence="1 2">
    <name type="scientific">Orchesella dallaii</name>
    <dbReference type="NCBI Taxonomy" id="48710"/>
    <lineage>
        <taxon>Eukaryota</taxon>
        <taxon>Metazoa</taxon>
        <taxon>Ecdysozoa</taxon>
        <taxon>Arthropoda</taxon>
        <taxon>Hexapoda</taxon>
        <taxon>Collembola</taxon>
        <taxon>Entomobryomorpha</taxon>
        <taxon>Entomobryoidea</taxon>
        <taxon>Orchesellidae</taxon>
        <taxon>Orchesellinae</taxon>
        <taxon>Orchesella</taxon>
    </lineage>
</organism>
<keyword evidence="2" id="KW-1185">Reference proteome</keyword>
<protein>
    <recommendedName>
        <fullName evidence="3">F-box domain-containing protein</fullName>
    </recommendedName>
</protein>
<reference evidence="1 2" key="1">
    <citation type="submission" date="2024-08" db="EMBL/GenBank/DDBJ databases">
        <authorList>
            <person name="Cucini C."/>
            <person name="Frati F."/>
        </authorList>
    </citation>
    <scope>NUCLEOTIDE SEQUENCE [LARGE SCALE GENOMIC DNA]</scope>
</reference>
<evidence type="ECO:0000313" key="1">
    <source>
        <dbReference type="EMBL" id="CAL8103281.1"/>
    </source>
</evidence>
<dbReference type="InterPro" id="IPR036047">
    <property type="entry name" value="F-box-like_dom_sf"/>
</dbReference>
<dbReference type="Gene3D" id="1.20.1280.50">
    <property type="match status" value="1"/>
</dbReference>
<comment type="caution">
    <text evidence="1">The sequence shown here is derived from an EMBL/GenBank/DDBJ whole genome shotgun (WGS) entry which is preliminary data.</text>
</comment>
<evidence type="ECO:0000313" key="2">
    <source>
        <dbReference type="Proteomes" id="UP001642540"/>
    </source>
</evidence>
<evidence type="ECO:0008006" key="3">
    <source>
        <dbReference type="Google" id="ProtNLM"/>
    </source>
</evidence>